<keyword evidence="2" id="KW-0067">ATP-binding</keyword>
<sequence length="895" mass="94574">MLQGRQAEQEHIDRLLAAARDGRSSALVLRGEPGIGKTALLDYAAAQGIPAVRSAGIESEAELPFAGLHLLVRPGIALLDTLPDRQRDALRGAFGLAQPDPGDRLLIGLAVLSLLAEEATDGPLLCLIDDAHWLDRATAEALLFAARRLDAEGVVMIFATRPGVDVFPAPGLPELIVTGLPPEAAAALVDSRDPDLSPVLRYRLLSEAGGNPLALRELPAVLAAESPGAGANPLPLTQRLQVAFHGQASRLPAPTRLLLLIAAAASNADLATVLRAGAALDAELSDLAPAEDAGLVHSDGRTLSFRHPLLRSAIYQGAPLTQRLAVHRALAEALTSDEDADLRAWHLASAATGPDESTAAALEETADRARERSGYHGAVAAYERAAGLSTAATDRVRRLVLAAETAGETGLPDLARQLAERAAAQTTDQLVLARLDLVRGVAEFGAGKPLSAHRLLLGAAAAVRASEPPRAARILAQALHTAWYLGAPELAEVVDSLTTLALPDSEPLAPIARYMVAAANGRFTVDLRAAATAARNAGADSPRDLVQLCGMGLVVGQDDQVAELAGELVAECREQGRIALLPTLLFFRAEAEAFLGRPGEGRIAATEGLRIATDLGHGQWISQLSAYLAYLAALEGRAEDCRELVDRALAEEFGGGAAAGAPWTHLALGSLELGLGKVDSAFARLALLTVEPARHHVAGRRALPELIEAAVRLGDPARAGDALDRLTEWAEVAQQEWVSALAFRGRALIDDANADQHYRAALRLGGRPFEQARTQLLYGEWLRRTRRKADARTQLQPALEAFERLDANPWAQRTRTELAALGVGTAARPAQGVLAALTPQELQIVRLAAQGMSNRDIAAQLFLSPRTVGHHLYKAYPKLGVLSRGELADLPLDAD</sequence>
<dbReference type="InterPro" id="IPR027417">
    <property type="entry name" value="P-loop_NTPase"/>
</dbReference>
<gene>
    <name evidence="4" type="ORF">F3087_36160</name>
</gene>
<dbReference type="GO" id="GO:0005737">
    <property type="term" value="C:cytoplasm"/>
    <property type="evidence" value="ECO:0007669"/>
    <property type="project" value="TreeGrafter"/>
</dbReference>
<dbReference type="AlphaFoldDB" id="A0A5N0E3U3"/>
<dbReference type="Gene3D" id="3.40.50.300">
    <property type="entry name" value="P-loop containing nucleotide triphosphate hydrolases"/>
    <property type="match status" value="1"/>
</dbReference>
<dbReference type="InterPro" id="IPR041664">
    <property type="entry name" value="AAA_16"/>
</dbReference>
<dbReference type="PROSITE" id="PS50043">
    <property type="entry name" value="HTH_LUXR_2"/>
    <property type="match status" value="1"/>
</dbReference>
<dbReference type="GO" id="GO:0003677">
    <property type="term" value="F:DNA binding"/>
    <property type="evidence" value="ECO:0007669"/>
    <property type="project" value="InterPro"/>
</dbReference>
<dbReference type="EMBL" id="VXLC01000023">
    <property type="protein sequence ID" value="KAA8884087.1"/>
    <property type="molecule type" value="Genomic_DNA"/>
</dbReference>
<dbReference type="InterPro" id="IPR000792">
    <property type="entry name" value="Tscrpt_reg_LuxR_C"/>
</dbReference>
<feature type="domain" description="HTH luxR-type" evidence="3">
    <location>
        <begin position="830"/>
        <end position="895"/>
    </location>
</feature>
<dbReference type="Proteomes" id="UP000323876">
    <property type="component" value="Unassembled WGS sequence"/>
</dbReference>
<evidence type="ECO:0000313" key="5">
    <source>
        <dbReference type="Proteomes" id="UP000323876"/>
    </source>
</evidence>
<evidence type="ECO:0000256" key="1">
    <source>
        <dbReference type="ARBA" id="ARBA00022741"/>
    </source>
</evidence>
<dbReference type="SUPFAM" id="SSF46894">
    <property type="entry name" value="C-terminal effector domain of the bipartite response regulators"/>
    <property type="match status" value="1"/>
</dbReference>
<dbReference type="InterPro" id="IPR016032">
    <property type="entry name" value="Sig_transdc_resp-reg_C-effctor"/>
</dbReference>
<comment type="caution">
    <text evidence="4">The sequence shown here is derived from an EMBL/GenBank/DDBJ whole genome shotgun (WGS) entry which is preliminary data.</text>
</comment>
<dbReference type="PRINTS" id="PR00038">
    <property type="entry name" value="HTHLUXR"/>
</dbReference>
<dbReference type="SUPFAM" id="SSF52540">
    <property type="entry name" value="P-loop containing nucleoside triphosphate hydrolases"/>
    <property type="match status" value="1"/>
</dbReference>
<reference evidence="4 5" key="1">
    <citation type="submission" date="2019-09" db="EMBL/GenBank/DDBJ databases">
        <authorList>
            <person name="Wang X."/>
        </authorList>
    </citation>
    <scope>NUCLEOTIDE SEQUENCE [LARGE SCALE GENOMIC DNA]</scope>
    <source>
        <strain evidence="4 5">CICC 11023</strain>
    </source>
</reference>
<dbReference type="Gene3D" id="1.10.10.10">
    <property type="entry name" value="Winged helix-like DNA-binding domain superfamily/Winged helix DNA-binding domain"/>
    <property type="match status" value="1"/>
</dbReference>
<dbReference type="PANTHER" id="PTHR16305">
    <property type="entry name" value="TESTICULAR SOLUBLE ADENYLYL CYCLASE"/>
    <property type="match status" value="1"/>
</dbReference>
<evidence type="ECO:0000259" key="3">
    <source>
        <dbReference type="PROSITE" id="PS50043"/>
    </source>
</evidence>
<proteinExistence type="predicted"/>
<dbReference type="PANTHER" id="PTHR16305:SF35">
    <property type="entry name" value="TRANSCRIPTIONAL ACTIVATOR DOMAIN"/>
    <property type="match status" value="1"/>
</dbReference>
<keyword evidence="5" id="KW-1185">Reference proteome</keyword>
<dbReference type="Pfam" id="PF00196">
    <property type="entry name" value="GerE"/>
    <property type="match status" value="1"/>
</dbReference>
<dbReference type="SMART" id="SM00421">
    <property type="entry name" value="HTH_LUXR"/>
    <property type="match status" value="1"/>
</dbReference>
<name>A0A5N0E3U3_9NOCA</name>
<protein>
    <submittedName>
        <fullName evidence="4">Helix-turn-helix transcriptional regulator</fullName>
    </submittedName>
</protein>
<dbReference type="GO" id="GO:0006355">
    <property type="term" value="P:regulation of DNA-templated transcription"/>
    <property type="evidence" value="ECO:0007669"/>
    <property type="project" value="InterPro"/>
</dbReference>
<dbReference type="GO" id="GO:0005524">
    <property type="term" value="F:ATP binding"/>
    <property type="evidence" value="ECO:0007669"/>
    <property type="project" value="UniProtKB-KW"/>
</dbReference>
<dbReference type="Pfam" id="PF13191">
    <property type="entry name" value="AAA_16"/>
    <property type="match status" value="1"/>
</dbReference>
<dbReference type="OrthoDB" id="134933at2"/>
<organism evidence="4 5">
    <name type="scientific">Nocardia colli</name>
    <dbReference type="NCBI Taxonomy" id="2545717"/>
    <lineage>
        <taxon>Bacteria</taxon>
        <taxon>Bacillati</taxon>
        <taxon>Actinomycetota</taxon>
        <taxon>Actinomycetes</taxon>
        <taxon>Mycobacteriales</taxon>
        <taxon>Nocardiaceae</taxon>
        <taxon>Nocardia</taxon>
    </lineage>
</organism>
<evidence type="ECO:0000256" key="2">
    <source>
        <dbReference type="ARBA" id="ARBA00022840"/>
    </source>
</evidence>
<dbReference type="RefSeq" id="WP_150406613.1">
    <property type="nucleotide sequence ID" value="NZ_VXLC01000023.1"/>
</dbReference>
<accession>A0A5N0E3U3</accession>
<dbReference type="CDD" id="cd06170">
    <property type="entry name" value="LuxR_C_like"/>
    <property type="match status" value="1"/>
</dbReference>
<dbReference type="InterPro" id="IPR036388">
    <property type="entry name" value="WH-like_DNA-bd_sf"/>
</dbReference>
<dbReference type="GO" id="GO:0004016">
    <property type="term" value="F:adenylate cyclase activity"/>
    <property type="evidence" value="ECO:0007669"/>
    <property type="project" value="TreeGrafter"/>
</dbReference>
<evidence type="ECO:0000313" key="4">
    <source>
        <dbReference type="EMBL" id="KAA8884087.1"/>
    </source>
</evidence>
<keyword evidence="1" id="KW-0547">Nucleotide-binding</keyword>